<evidence type="ECO:0000259" key="10">
    <source>
        <dbReference type="PROSITE" id="PS51352"/>
    </source>
</evidence>
<dbReference type="STRING" id="1122188.SAMN02745674_02226"/>
<feature type="domain" description="Thioredoxin" evidence="10">
    <location>
        <begin position="60"/>
        <end position="252"/>
    </location>
</feature>
<dbReference type="InterPro" id="IPR036249">
    <property type="entry name" value="Thioredoxin-like_sf"/>
</dbReference>
<feature type="signal peptide" evidence="9">
    <location>
        <begin position="1"/>
        <end position="28"/>
    </location>
</feature>
<dbReference type="Proteomes" id="UP000190061">
    <property type="component" value="Unassembled WGS sequence"/>
</dbReference>
<keyword evidence="12" id="KW-1185">Reference proteome</keyword>
<keyword evidence="4 9" id="KW-0732">Signal</keyword>
<evidence type="ECO:0000256" key="7">
    <source>
        <dbReference type="ARBA" id="ARBA00023284"/>
    </source>
</evidence>
<name>A0A1T4RK19_9GAMM</name>
<evidence type="ECO:0000256" key="1">
    <source>
        <dbReference type="ARBA" id="ARBA00004418"/>
    </source>
</evidence>
<gene>
    <name evidence="11" type="ORF">SAMN02745674_02226</name>
</gene>
<dbReference type="AlphaFoldDB" id="A0A1T4RK19"/>
<organism evidence="11 12">
    <name type="scientific">Lysobacter spongiicola DSM 21749</name>
    <dbReference type="NCBI Taxonomy" id="1122188"/>
    <lineage>
        <taxon>Bacteria</taxon>
        <taxon>Pseudomonadati</taxon>
        <taxon>Pseudomonadota</taxon>
        <taxon>Gammaproteobacteria</taxon>
        <taxon>Lysobacterales</taxon>
        <taxon>Lysobacteraceae</taxon>
        <taxon>Novilysobacter</taxon>
    </lineage>
</organism>
<keyword evidence="6" id="KW-1015">Disulfide bond</keyword>
<comment type="similarity">
    <text evidence="2">Belongs to the thioredoxin family. DsbA subfamily.</text>
</comment>
<dbReference type="PANTHER" id="PTHR35891">
    <property type="entry name" value="THIOL:DISULFIDE INTERCHANGE PROTEIN DSBA"/>
    <property type="match status" value="1"/>
</dbReference>
<dbReference type="SUPFAM" id="SSF52833">
    <property type="entry name" value="Thioredoxin-like"/>
    <property type="match status" value="1"/>
</dbReference>
<feature type="compositionally biased region" description="Low complexity" evidence="8">
    <location>
        <begin position="28"/>
        <end position="53"/>
    </location>
</feature>
<dbReference type="PROSITE" id="PS51352">
    <property type="entry name" value="THIOREDOXIN_2"/>
    <property type="match status" value="1"/>
</dbReference>
<protein>
    <recommendedName>
        <fullName evidence="3">Thiol:disulfide interchange protein DsbA</fullName>
    </recommendedName>
</protein>
<dbReference type="InterPro" id="IPR050824">
    <property type="entry name" value="Thiol_disulfide_DsbA"/>
</dbReference>
<dbReference type="CDD" id="cd03019">
    <property type="entry name" value="DsbA_DsbA"/>
    <property type="match status" value="1"/>
</dbReference>
<dbReference type="PANTHER" id="PTHR35891:SF2">
    <property type="entry name" value="THIOL:DISULFIDE INTERCHANGE PROTEIN DSBA"/>
    <property type="match status" value="1"/>
</dbReference>
<evidence type="ECO:0000313" key="11">
    <source>
        <dbReference type="EMBL" id="SKA16313.1"/>
    </source>
</evidence>
<feature type="region of interest" description="Disordered" evidence="8">
    <location>
        <begin position="260"/>
        <end position="284"/>
    </location>
</feature>
<reference evidence="11 12" key="1">
    <citation type="submission" date="2017-02" db="EMBL/GenBank/DDBJ databases">
        <authorList>
            <person name="Peterson S.W."/>
        </authorList>
    </citation>
    <scope>NUCLEOTIDE SEQUENCE [LARGE SCALE GENOMIC DNA]</scope>
    <source>
        <strain evidence="11 12">DSM 21749</strain>
    </source>
</reference>
<evidence type="ECO:0000256" key="6">
    <source>
        <dbReference type="ARBA" id="ARBA00023157"/>
    </source>
</evidence>
<evidence type="ECO:0000256" key="4">
    <source>
        <dbReference type="ARBA" id="ARBA00022729"/>
    </source>
</evidence>
<evidence type="ECO:0000313" key="12">
    <source>
        <dbReference type="Proteomes" id="UP000190061"/>
    </source>
</evidence>
<dbReference type="InterPro" id="IPR013766">
    <property type="entry name" value="Thioredoxin_domain"/>
</dbReference>
<dbReference type="EMBL" id="FUXP01000009">
    <property type="protein sequence ID" value="SKA16313.1"/>
    <property type="molecule type" value="Genomic_DNA"/>
</dbReference>
<dbReference type="OrthoDB" id="9784896at2"/>
<dbReference type="InterPro" id="IPR023205">
    <property type="entry name" value="DsbA/DsbL"/>
</dbReference>
<evidence type="ECO:0000256" key="8">
    <source>
        <dbReference type="SAM" id="MobiDB-lite"/>
    </source>
</evidence>
<comment type="subcellular location">
    <subcellularLocation>
        <location evidence="1">Periplasm</location>
    </subcellularLocation>
</comment>
<dbReference type="GO" id="GO:0042597">
    <property type="term" value="C:periplasmic space"/>
    <property type="evidence" value="ECO:0007669"/>
    <property type="project" value="UniProtKB-SubCell"/>
</dbReference>
<dbReference type="Pfam" id="PF01323">
    <property type="entry name" value="DSBA"/>
    <property type="match status" value="1"/>
</dbReference>
<dbReference type="PROSITE" id="PS51257">
    <property type="entry name" value="PROKAR_LIPOPROTEIN"/>
    <property type="match status" value="1"/>
</dbReference>
<dbReference type="GO" id="GO:0016491">
    <property type="term" value="F:oxidoreductase activity"/>
    <property type="evidence" value="ECO:0007669"/>
    <property type="project" value="InterPro"/>
</dbReference>
<proteinExistence type="inferred from homology"/>
<evidence type="ECO:0000256" key="3">
    <source>
        <dbReference type="ARBA" id="ARBA00013831"/>
    </source>
</evidence>
<sequence>MTSRPVLLSRLGTTLAAVVLLAACSSEAPTPSTPAGPATSGAAAAPGAAAAAPEITQRERRPGPVVPPTGPAPVEGEHYERIPNGQPFNRGTNKIEVVEAFGYTCPACASFEPVVASWAATAPADVEFTPVPAPFGGFWIPYAKAFYAAEALDVLPQTHEAMFHAFHVERALNHESSDEEIAQYYARFGVDPEEFARTMSSFSVTTKLNRAKSFLQESGVDSTPTMVVNGKYRVIGGRAWDEVINTTEHLIAMERAAAGNAATAPAADPAPVGTDAEATADSES</sequence>
<dbReference type="RefSeq" id="WP_078758782.1">
    <property type="nucleotide sequence ID" value="NZ_FUXP01000009.1"/>
</dbReference>
<evidence type="ECO:0000256" key="2">
    <source>
        <dbReference type="ARBA" id="ARBA00005791"/>
    </source>
</evidence>
<evidence type="ECO:0000256" key="9">
    <source>
        <dbReference type="SAM" id="SignalP"/>
    </source>
</evidence>
<feature type="compositionally biased region" description="Low complexity" evidence="8">
    <location>
        <begin position="260"/>
        <end position="276"/>
    </location>
</feature>
<accession>A0A1T4RK19</accession>
<keyword evidence="7" id="KW-0676">Redox-active center</keyword>
<evidence type="ECO:0000256" key="5">
    <source>
        <dbReference type="ARBA" id="ARBA00022764"/>
    </source>
</evidence>
<dbReference type="InterPro" id="IPR001853">
    <property type="entry name" value="DSBA-like_thioredoxin_dom"/>
</dbReference>
<feature type="chain" id="PRO_5011961853" description="Thiol:disulfide interchange protein DsbA" evidence="9">
    <location>
        <begin position="29"/>
        <end position="284"/>
    </location>
</feature>
<feature type="region of interest" description="Disordered" evidence="8">
    <location>
        <begin position="28"/>
        <end position="88"/>
    </location>
</feature>
<dbReference type="Gene3D" id="3.40.30.10">
    <property type="entry name" value="Glutaredoxin"/>
    <property type="match status" value="1"/>
</dbReference>
<keyword evidence="5" id="KW-0574">Periplasm</keyword>